<keyword evidence="3" id="KW-1185">Reference proteome</keyword>
<dbReference type="SUPFAM" id="SSF52096">
    <property type="entry name" value="ClpP/crotonase"/>
    <property type="match status" value="1"/>
</dbReference>
<evidence type="ECO:0000313" key="2">
    <source>
        <dbReference type="EMBL" id="TDY51000.1"/>
    </source>
</evidence>
<dbReference type="PANTHER" id="PTHR43802:SF1">
    <property type="entry name" value="IP11341P-RELATED"/>
    <property type="match status" value="1"/>
</dbReference>
<evidence type="ECO:0000313" key="3">
    <source>
        <dbReference type="Proteomes" id="UP000295509"/>
    </source>
</evidence>
<protein>
    <submittedName>
        <fullName evidence="2">2-(1,2-epoxy-1,2-dihydrophenyl)acetyl-CoA isomerase</fullName>
    </submittedName>
</protein>
<dbReference type="AlphaFoldDB" id="A0A4R8LTG2"/>
<keyword evidence="2" id="KW-0413">Isomerase</keyword>
<name>A0A4R8LTG2_9BURK</name>
<evidence type="ECO:0000256" key="1">
    <source>
        <dbReference type="ARBA" id="ARBA00005254"/>
    </source>
</evidence>
<dbReference type="Proteomes" id="UP000295509">
    <property type="component" value="Unassembled WGS sequence"/>
</dbReference>
<accession>A0A4R8LTG2</accession>
<dbReference type="OrthoDB" id="8524220at2"/>
<dbReference type="InterPro" id="IPR001753">
    <property type="entry name" value="Enoyl-CoA_hydra/iso"/>
</dbReference>
<dbReference type="InterPro" id="IPR029045">
    <property type="entry name" value="ClpP/crotonase-like_dom_sf"/>
</dbReference>
<comment type="caution">
    <text evidence="2">The sequence shown here is derived from an EMBL/GenBank/DDBJ whole genome shotgun (WGS) entry which is preliminary data.</text>
</comment>
<dbReference type="EMBL" id="SORE01000008">
    <property type="protein sequence ID" value="TDY51000.1"/>
    <property type="molecule type" value="Genomic_DNA"/>
</dbReference>
<reference evidence="2 3" key="1">
    <citation type="submission" date="2019-03" db="EMBL/GenBank/DDBJ databases">
        <title>Genomic Encyclopedia of Type Strains, Phase III (KMG-III): the genomes of soil and plant-associated and newly described type strains.</title>
        <authorList>
            <person name="Whitman W."/>
        </authorList>
    </citation>
    <scope>NUCLEOTIDE SEQUENCE [LARGE SCALE GENOMIC DNA]</scope>
    <source>
        <strain evidence="2 3">LMG 29544</strain>
    </source>
</reference>
<dbReference type="PANTHER" id="PTHR43802">
    <property type="entry name" value="ENOYL-COA HYDRATASE"/>
    <property type="match status" value="1"/>
</dbReference>
<gene>
    <name evidence="2" type="ORF">BX592_108237</name>
</gene>
<dbReference type="CDD" id="cd06558">
    <property type="entry name" value="crotonase-like"/>
    <property type="match status" value="1"/>
</dbReference>
<proteinExistence type="inferred from homology"/>
<comment type="similarity">
    <text evidence="1">Belongs to the enoyl-CoA hydratase/isomerase family.</text>
</comment>
<dbReference type="Pfam" id="PF00378">
    <property type="entry name" value="ECH_1"/>
    <property type="match status" value="1"/>
</dbReference>
<dbReference type="GO" id="GO:0016853">
    <property type="term" value="F:isomerase activity"/>
    <property type="evidence" value="ECO:0007669"/>
    <property type="project" value="UniProtKB-KW"/>
</dbReference>
<sequence length="182" mass="19559">MSTLLINIANGIGTLTLNRPQLKNALDSSMRDALREAIQSIRADRSMHAIVICGKENNFCAGGDINSKNVVDAQAGRERIDDSHEWIGTLLDLDRPVIAAVDGVAFGTGFSLALLAEDLVFTARELDADEAKQLGVAFEIVHQQTLHARAQQLAEHLANTSPAAFGCQDVRSLKGKRAGIDV</sequence>
<organism evidence="2 3">
    <name type="scientific">Paraburkholderia rhizosphaerae</name>
    <dbReference type="NCBI Taxonomy" id="480658"/>
    <lineage>
        <taxon>Bacteria</taxon>
        <taxon>Pseudomonadati</taxon>
        <taxon>Pseudomonadota</taxon>
        <taxon>Betaproteobacteria</taxon>
        <taxon>Burkholderiales</taxon>
        <taxon>Burkholderiaceae</taxon>
        <taxon>Paraburkholderia</taxon>
    </lineage>
</organism>
<dbReference type="Gene3D" id="3.90.226.10">
    <property type="entry name" value="2-enoyl-CoA Hydratase, Chain A, domain 1"/>
    <property type="match status" value="2"/>
</dbReference>